<dbReference type="STRING" id="39966.A0A369JEY4"/>
<proteinExistence type="predicted"/>
<dbReference type="PANTHER" id="PTHR34706:SF1">
    <property type="entry name" value="VWFA DOMAIN-CONTAINING PROTEIN"/>
    <property type="match status" value="1"/>
</dbReference>
<dbReference type="InParanoid" id="A0A369JEY4"/>
<dbReference type="AlphaFoldDB" id="A0A369JEY4"/>
<accession>A0A369JEY4</accession>
<dbReference type="Proteomes" id="UP000076154">
    <property type="component" value="Unassembled WGS sequence"/>
</dbReference>
<dbReference type="PANTHER" id="PTHR34706">
    <property type="entry name" value="SLR1338 PROTEIN"/>
    <property type="match status" value="1"/>
</dbReference>
<sequence>MSREWQRRREVGCYIECGAHDPGVWMPFADASTPATEPETGVLGMAMNDRILSLHPAPQEDLFFTPVVYLGSPLPAISSGASGFSSQPASSEAPRALSPTNVDNLRLQFHPNALRDVQDEFYGVDIVRRERKGERGPAHPILERQAQVKTSHIDRGTSEEDMLLILKRYDTVFVVDDSSSRLHHEDRWTDAAAALASIAQAAANYDADGIEIHFINSPNFMSDLKSADAVNTVFNSVQPADGTPRALGSRMNFLLSGYLARFKKDKRIKPVNYIVITGGEPTDGDMFENTIVDAAGKLDARNASLMQVGIQLVQVSSSASAKSYLEDLDDRLKHKHRIRDMVDMAASQDGSLDIVKVLLGAINRRVDAKGSMAFKSA</sequence>
<dbReference type="EMBL" id="LUEZ02000112">
    <property type="protein sequence ID" value="RDB17426.1"/>
    <property type="molecule type" value="Genomic_DNA"/>
</dbReference>
<name>A0A369JEY4_HYPMA</name>
<gene>
    <name evidence="1" type="ORF">Hypma_001635</name>
</gene>
<dbReference type="InterPro" id="IPR036465">
    <property type="entry name" value="vWFA_dom_sf"/>
</dbReference>
<evidence type="ECO:0000313" key="2">
    <source>
        <dbReference type="Proteomes" id="UP000076154"/>
    </source>
</evidence>
<dbReference type="Gene3D" id="3.40.50.410">
    <property type="entry name" value="von Willebrand factor, type A domain"/>
    <property type="match status" value="1"/>
</dbReference>
<keyword evidence="2" id="KW-1185">Reference proteome</keyword>
<reference evidence="1" key="1">
    <citation type="submission" date="2018-04" db="EMBL/GenBank/DDBJ databases">
        <title>Whole genome sequencing of Hypsizygus marmoreus.</title>
        <authorList>
            <person name="Choi I.-G."/>
            <person name="Min B."/>
            <person name="Kim J.-G."/>
            <person name="Kim S."/>
            <person name="Oh Y.-L."/>
            <person name="Kong W.-S."/>
            <person name="Park H."/>
            <person name="Jeong J."/>
            <person name="Song E.-S."/>
        </authorList>
    </citation>
    <scope>NUCLEOTIDE SEQUENCE [LARGE SCALE GENOMIC DNA]</scope>
    <source>
        <strain evidence="1">51987-8</strain>
    </source>
</reference>
<dbReference type="SUPFAM" id="SSF53300">
    <property type="entry name" value="vWA-like"/>
    <property type="match status" value="1"/>
</dbReference>
<comment type="caution">
    <text evidence="1">The sequence shown here is derived from an EMBL/GenBank/DDBJ whole genome shotgun (WGS) entry which is preliminary data.</text>
</comment>
<evidence type="ECO:0000313" key="1">
    <source>
        <dbReference type="EMBL" id="RDB17426.1"/>
    </source>
</evidence>
<dbReference type="OrthoDB" id="2142040at2759"/>
<evidence type="ECO:0008006" key="3">
    <source>
        <dbReference type="Google" id="ProtNLM"/>
    </source>
</evidence>
<protein>
    <recommendedName>
        <fullName evidence="3">VWFA domain-containing protein</fullName>
    </recommendedName>
</protein>
<organism evidence="1 2">
    <name type="scientific">Hypsizygus marmoreus</name>
    <name type="common">White beech mushroom</name>
    <name type="synonym">Agaricus marmoreus</name>
    <dbReference type="NCBI Taxonomy" id="39966"/>
    <lineage>
        <taxon>Eukaryota</taxon>
        <taxon>Fungi</taxon>
        <taxon>Dikarya</taxon>
        <taxon>Basidiomycota</taxon>
        <taxon>Agaricomycotina</taxon>
        <taxon>Agaricomycetes</taxon>
        <taxon>Agaricomycetidae</taxon>
        <taxon>Agaricales</taxon>
        <taxon>Tricholomatineae</taxon>
        <taxon>Lyophyllaceae</taxon>
        <taxon>Hypsizygus</taxon>
    </lineage>
</organism>